<dbReference type="PANTHER" id="PTHR43415">
    <property type="entry name" value="SPERMIDINE N(1)-ACETYLTRANSFERASE"/>
    <property type="match status" value="1"/>
</dbReference>
<sequence>MTITFRKLTEEDAAAFRKVRLEALEKYPDSFLVTKEQQESMTEEQQRQRFRNHQQGQFIAGAFSGDELVGMMGVMQEMREKIKHKAALVAVYMSEKYQGAGIAGKLLDYSIQQAKKIGGIEQLQLAVATDNDPAINLYKRKGFQVYGTEKNALKSDGRYIDEHLMVLFL</sequence>
<evidence type="ECO:0000313" key="2">
    <source>
        <dbReference type="EMBL" id="MFC7372879.1"/>
    </source>
</evidence>
<dbReference type="GO" id="GO:0016746">
    <property type="term" value="F:acyltransferase activity"/>
    <property type="evidence" value="ECO:0007669"/>
    <property type="project" value="UniProtKB-KW"/>
</dbReference>
<organism evidence="2 3">
    <name type="scientific">Fictibacillus iocasae</name>
    <dbReference type="NCBI Taxonomy" id="2715437"/>
    <lineage>
        <taxon>Bacteria</taxon>
        <taxon>Bacillati</taxon>
        <taxon>Bacillota</taxon>
        <taxon>Bacilli</taxon>
        <taxon>Bacillales</taxon>
        <taxon>Fictibacillaceae</taxon>
        <taxon>Fictibacillus</taxon>
    </lineage>
</organism>
<keyword evidence="2" id="KW-0012">Acyltransferase</keyword>
<reference evidence="3" key="1">
    <citation type="journal article" date="2019" name="Int. J. Syst. Evol. Microbiol.">
        <title>The Global Catalogue of Microorganisms (GCM) 10K type strain sequencing project: providing services to taxonomists for standard genome sequencing and annotation.</title>
        <authorList>
            <consortium name="The Broad Institute Genomics Platform"/>
            <consortium name="The Broad Institute Genome Sequencing Center for Infectious Disease"/>
            <person name="Wu L."/>
            <person name="Ma J."/>
        </authorList>
    </citation>
    <scope>NUCLEOTIDE SEQUENCE [LARGE SCALE GENOMIC DNA]</scope>
    <source>
        <strain evidence="3">NBRC 106396</strain>
    </source>
</reference>
<evidence type="ECO:0000259" key="1">
    <source>
        <dbReference type="PROSITE" id="PS51186"/>
    </source>
</evidence>
<accession>A0ABW2NXZ5</accession>
<dbReference type="RefSeq" id="WP_379750445.1">
    <property type="nucleotide sequence ID" value="NZ_JBHTCP010000048.1"/>
</dbReference>
<protein>
    <submittedName>
        <fullName evidence="2">GNAT family N-acetyltransferase</fullName>
        <ecNumber evidence="2">2.3.-.-</ecNumber>
    </submittedName>
</protein>
<name>A0ABW2NXZ5_9BACL</name>
<dbReference type="SUPFAM" id="SSF55729">
    <property type="entry name" value="Acyl-CoA N-acyltransferases (Nat)"/>
    <property type="match status" value="1"/>
</dbReference>
<feature type="domain" description="N-acetyltransferase" evidence="1">
    <location>
        <begin position="3"/>
        <end position="169"/>
    </location>
</feature>
<keyword evidence="2" id="KW-0808">Transferase</keyword>
<dbReference type="EMBL" id="JBHTCP010000048">
    <property type="protein sequence ID" value="MFC7372879.1"/>
    <property type="molecule type" value="Genomic_DNA"/>
</dbReference>
<dbReference type="EC" id="2.3.-.-" evidence="2"/>
<dbReference type="Proteomes" id="UP001596549">
    <property type="component" value="Unassembled WGS sequence"/>
</dbReference>
<evidence type="ECO:0000313" key="3">
    <source>
        <dbReference type="Proteomes" id="UP001596549"/>
    </source>
</evidence>
<gene>
    <name evidence="2" type="ORF">ACFQPF_14575</name>
</gene>
<dbReference type="Gene3D" id="3.40.630.30">
    <property type="match status" value="1"/>
</dbReference>
<dbReference type="InterPro" id="IPR016181">
    <property type="entry name" value="Acyl_CoA_acyltransferase"/>
</dbReference>
<dbReference type="PROSITE" id="PS51186">
    <property type="entry name" value="GNAT"/>
    <property type="match status" value="1"/>
</dbReference>
<keyword evidence="3" id="KW-1185">Reference proteome</keyword>
<comment type="caution">
    <text evidence="2">The sequence shown here is derived from an EMBL/GenBank/DDBJ whole genome shotgun (WGS) entry which is preliminary data.</text>
</comment>
<dbReference type="InterPro" id="IPR000182">
    <property type="entry name" value="GNAT_dom"/>
</dbReference>
<dbReference type="PANTHER" id="PTHR43415:SF3">
    <property type="entry name" value="GNAT-FAMILY ACETYLTRANSFERASE"/>
    <property type="match status" value="1"/>
</dbReference>
<dbReference type="CDD" id="cd04301">
    <property type="entry name" value="NAT_SF"/>
    <property type="match status" value="1"/>
</dbReference>
<proteinExistence type="predicted"/>
<dbReference type="Pfam" id="PF13420">
    <property type="entry name" value="Acetyltransf_4"/>
    <property type="match status" value="1"/>
</dbReference>